<dbReference type="PROSITE" id="PS51257">
    <property type="entry name" value="PROKAR_LIPOPROTEIN"/>
    <property type="match status" value="1"/>
</dbReference>
<gene>
    <name evidence="2" type="ORF">BKK80_05330</name>
</gene>
<organism evidence="2 3">
    <name type="scientific">Cupriavidus malaysiensis</name>
    <dbReference type="NCBI Taxonomy" id="367825"/>
    <lineage>
        <taxon>Bacteria</taxon>
        <taxon>Pseudomonadati</taxon>
        <taxon>Pseudomonadota</taxon>
        <taxon>Betaproteobacteria</taxon>
        <taxon>Burkholderiales</taxon>
        <taxon>Burkholderiaceae</taxon>
        <taxon>Cupriavidus</taxon>
    </lineage>
</organism>
<protein>
    <recommendedName>
        <fullName evidence="4">Lipoprotein</fullName>
    </recommendedName>
</protein>
<evidence type="ECO:0000256" key="1">
    <source>
        <dbReference type="SAM" id="SignalP"/>
    </source>
</evidence>
<dbReference type="EMBL" id="CP017754">
    <property type="protein sequence ID" value="AOZ07985.1"/>
    <property type="molecule type" value="Genomic_DNA"/>
</dbReference>
<feature type="chain" id="PRO_5045082559" description="Lipoprotein" evidence="1">
    <location>
        <begin position="24"/>
        <end position="93"/>
    </location>
</feature>
<accession>A0ABM8HJI7</accession>
<dbReference type="Proteomes" id="UP000177515">
    <property type="component" value="Chromosome 1"/>
</dbReference>
<keyword evidence="3" id="KW-1185">Reference proteome</keyword>
<keyword evidence="1" id="KW-0732">Signal</keyword>
<sequence>MARLGWRQTVVAGGSALAAAALAGGCAADAPPPAVQAQAPAAQQLWCQAPEGYYPEVQQCAGGWVRRAPAHAASDAAPPVLVIPVQPPAGVRP</sequence>
<proteinExistence type="predicted"/>
<name>A0ABM8HJI7_9BURK</name>
<reference evidence="2 3" key="1">
    <citation type="submission" date="2016-10" db="EMBL/GenBank/DDBJ databases">
        <title>Complete genome sequences of three Cupriavidus strains isolated from various Malaysian environments.</title>
        <authorList>
            <person name="Abdullah A.A.-A."/>
            <person name="Shafie N.A.H."/>
            <person name="Lau N.S."/>
        </authorList>
    </citation>
    <scope>NUCLEOTIDE SEQUENCE [LARGE SCALE GENOMIC DNA]</scope>
    <source>
        <strain evidence="2 3">USMAA1020</strain>
    </source>
</reference>
<evidence type="ECO:0000313" key="2">
    <source>
        <dbReference type="EMBL" id="AOZ07985.1"/>
    </source>
</evidence>
<feature type="signal peptide" evidence="1">
    <location>
        <begin position="1"/>
        <end position="23"/>
    </location>
</feature>
<evidence type="ECO:0000313" key="3">
    <source>
        <dbReference type="Proteomes" id="UP000177515"/>
    </source>
</evidence>
<evidence type="ECO:0008006" key="4">
    <source>
        <dbReference type="Google" id="ProtNLM"/>
    </source>
</evidence>